<keyword evidence="3" id="KW-0479">Metal-binding</keyword>
<organism evidence="8 9">
    <name type="scientific">candidate division LCP-89 bacterium B3_LCP</name>
    <dbReference type="NCBI Taxonomy" id="2012998"/>
    <lineage>
        <taxon>Bacteria</taxon>
        <taxon>Pseudomonadati</taxon>
        <taxon>Bacteria division LCP-89</taxon>
    </lineage>
</organism>
<dbReference type="GO" id="GO:0051536">
    <property type="term" value="F:iron-sulfur cluster binding"/>
    <property type="evidence" value="ECO:0007669"/>
    <property type="project" value="UniProtKB-KW"/>
</dbReference>
<comment type="cofactor">
    <cofactor evidence="1">
        <name>[4Fe-4S] cluster</name>
        <dbReference type="ChEBI" id="CHEBI:49883"/>
    </cofactor>
</comment>
<evidence type="ECO:0000256" key="3">
    <source>
        <dbReference type="ARBA" id="ARBA00022723"/>
    </source>
</evidence>
<comment type="similarity">
    <text evidence="6">Belongs to the radical SAM superfamily. Anaerobic sulfatase-maturating enzyme family.</text>
</comment>
<reference evidence="8 9" key="1">
    <citation type="submission" date="2017-06" db="EMBL/GenBank/DDBJ databases">
        <title>Novel microbial phyla capable of carbon fixation and sulfur reduction in deep-sea sediments.</title>
        <authorList>
            <person name="Huang J."/>
            <person name="Baker B."/>
            <person name="Wang Y."/>
        </authorList>
    </citation>
    <scope>NUCLEOTIDE SEQUENCE [LARGE SCALE GENOMIC DNA]</scope>
    <source>
        <strain evidence="8">B3_LCP</strain>
    </source>
</reference>
<sequence>MHDDFIRIENLFPHVTDWADSSDKGYKWSENLWVSQKDGWIALYRPLNLGLVYFKQDFFEELINGVHTITKDRLTKLIDEGILIPANDDRDRREHENLISKARSGVFRFICILPTTSCDLNCLYCHQRPDAGQERYMTTEEADAGLDKCAEVCSDKSKPVDILIYGGEPLQAFPVCQRIFARACGDKPIFSQPVRLSFTTSGIGLTEEQVAVLVRYDVFVIISIDGMPEVNDRVRRSGDGRSSFRHASEAYNLLKKEGVRVGLSVTIGKHNIDTLSEQVEFLLNNFEPNDIGLNAFLHRRGEGINPFQVNSRSAFDQFIDAFEITRERGVYAEQPFRRLKPFVFRQPLLKDCSSPGERLVLAPGGLMGFCDSCYPDGVDFYTVEEFPGRDQEEYLKWASLSSVEMPQCRSCPAMSVCGGACRYDALKASGRYDGVEPERCSFEKTFLNWTIWELFALRKSRLSDPYFPQDEERRALFGNVMMHEQNQPFTAGSYSE</sequence>
<dbReference type="InterPro" id="IPR007197">
    <property type="entry name" value="rSAM"/>
</dbReference>
<keyword evidence="4" id="KW-0408">Iron</keyword>
<dbReference type="EMBL" id="NJBN01000006">
    <property type="protein sequence ID" value="TKJ39934.1"/>
    <property type="molecule type" value="Genomic_DNA"/>
</dbReference>
<dbReference type="InterPro" id="IPR058240">
    <property type="entry name" value="rSAM_sf"/>
</dbReference>
<gene>
    <name evidence="8" type="ORF">CEE37_09360</name>
</gene>
<dbReference type="SFLD" id="SFLDG01384">
    <property type="entry name" value="thioether_bond_formation_requi"/>
    <property type="match status" value="1"/>
</dbReference>
<keyword evidence="5" id="KW-0411">Iron-sulfur</keyword>
<dbReference type="Proteomes" id="UP000319619">
    <property type="component" value="Unassembled WGS sequence"/>
</dbReference>
<dbReference type="NCBIfam" id="TIGR04085">
    <property type="entry name" value="rSAM_more_4Fe4S"/>
    <property type="match status" value="1"/>
</dbReference>
<evidence type="ECO:0000313" key="8">
    <source>
        <dbReference type="EMBL" id="TKJ39934.1"/>
    </source>
</evidence>
<dbReference type="CDD" id="cd01335">
    <property type="entry name" value="Radical_SAM"/>
    <property type="match status" value="1"/>
</dbReference>
<comment type="caution">
    <text evidence="8">The sequence shown here is derived from an EMBL/GenBank/DDBJ whole genome shotgun (WGS) entry which is preliminary data.</text>
</comment>
<dbReference type="SFLD" id="SFLDG01386">
    <property type="entry name" value="main_SPASM_domain-containing"/>
    <property type="match status" value="1"/>
</dbReference>
<dbReference type="PANTHER" id="PTHR43273">
    <property type="entry name" value="ANAEROBIC SULFATASE-MATURATING ENZYME HOMOLOG ASLB-RELATED"/>
    <property type="match status" value="1"/>
</dbReference>
<evidence type="ECO:0000259" key="7">
    <source>
        <dbReference type="PROSITE" id="PS51918"/>
    </source>
</evidence>
<dbReference type="InterPro" id="IPR023867">
    <property type="entry name" value="Sulphatase_maturase_rSAM"/>
</dbReference>
<evidence type="ECO:0000256" key="6">
    <source>
        <dbReference type="ARBA" id="ARBA00023601"/>
    </source>
</evidence>
<evidence type="ECO:0000256" key="4">
    <source>
        <dbReference type="ARBA" id="ARBA00023004"/>
    </source>
</evidence>
<dbReference type="Gene3D" id="3.20.20.70">
    <property type="entry name" value="Aldolase class I"/>
    <property type="match status" value="1"/>
</dbReference>
<dbReference type="PROSITE" id="PS51918">
    <property type="entry name" value="RADICAL_SAM"/>
    <property type="match status" value="1"/>
</dbReference>
<dbReference type="SFLD" id="SFLDG01067">
    <property type="entry name" value="SPASM/twitch_domain_containing"/>
    <property type="match status" value="1"/>
</dbReference>
<dbReference type="Pfam" id="PF04055">
    <property type="entry name" value="Radical_SAM"/>
    <property type="match status" value="1"/>
</dbReference>
<dbReference type="GO" id="GO:0016491">
    <property type="term" value="F:oxidoreductase activity"/>
    <property type="evidence" value="ECO:0007669"/>
    <property type="project" value="InterPro"/>
</dbReference>
<proteinExistence type="inferred from homology"/>
<name>A0A532UY91_UNCL8</name>
<keyword evidence="2" id="KW-0949">S-adenosyl-L-methionine</keyword>
<evidence type="ECO:0000256" key="5">
    <source>
        <dbReference type="ARBA" id="ARBA00023014"/>
    </source>
</evidence>
<protein>
    <recommendedName>
        <fullName evidence="7">Radical SAM core domain-containing protein</fullName>
    </recommendedName>
</protein>
<dbReference type="InterPro" id="IPR013785">
    <property type="entry name" value="Aldolase_TIM"/>
</dbReference>
<evidence type="ECO:0000256" key="1">
    <source>
        <dbReference type="ARBA" id="ARBA00001966"/>
    </source>
</evidence>
<dbReference type="PANTHER" id="PTHR43273:SF3">
    <property type="entry name" value="ANAEROBIC SULFATASE-MATURATING ENZYME HOMOLOG ASLB-RELATED"/>
    <property type="match status" value="1"/>
</dbReference>
<evidence type="ECO:0000256" key="2">
    <source>
        <dbReference type="ARBA" id="ARBA00022691"/>
    </source>
</evidence>
<accession>A0A532UY91</accession>
<dbReference type="InterPro" id="IPR023885">
    <property type="entry name" value="4Fe4S-binding_SPASM_dom"/>
</dbReference>
<dbReference type="SUPFAM" id="SSF102114">
    <property type="entry name" value="Radical SAM enzymes"/>
    <property type="match status" value="1"/>
</dbReference>
<dbReference type="AlphaFoldDB" id="A0A532UY91"/>
<dbReference type="SFLD" id="SFLDS00029">
    <property type="entry name" value="Radical_SAM"/>
    <property type="match status" value="1"/>
</dbReference>
<dbReference type="GO" id="GO:0046872">
    <property type="term" value="F:metal ion binding"/>
    <property type="evidence" value="ECO:0007669"/>
    <property type="project" value="UniProtKB-KW"/>
</dbReference>
<evidence type="ECO:0000313" key="9">
    <source>
        <dbReference type="Proteomes" id="UP000319619"/>
    </source>
</evidence>
<feature type="domain" description="Radical SAM core" evidence="7">
    <location>
        <begin position="104"/>
        <end position="328"/>
    </location>
</feature>